<organism evidence="5 6">
    <name type="scientific">Advenella kashmirensis</name>
    <dbReference type="NCBI Taxonomy" id="310575"/>
    <lineage>
        <taxon>Bacteria</taxon>
        <taxon>Pseudomonadati</taxon>
        <taxon>Pseudomonadota</taxon>
        <taxon>Betaproteobacteria</taxon>
        <taxon>Burkholderiales</taxon>
        <taxon>Alcaligenaceae</taxon>
    </lineage>
</organism>
<dbReference type="InterPro" id="IPR006108">
    <property type="entry name" value="3HC_DH_C"/>
</dbReference>
<evidence type="ECO:0000313" key="5">
    <source>
        <dbReference type="EMBL" id="HBP29008.1"/>
    </source>
</evidence>
<dbReference type="InterPro" id="IPR013328">
    <property type="entry name" value="6PGD_dom2"/>
</dbReference>
<dbReference type="Proteomes" id="UP000264036">
    <property type="component" value="Unassembled WGS sequence"/>
</dbReference>
<accession>A0A356LE16</accession>
<dbReference type="Gene3D" id="3.40.50.720">
    <property type="entry name" value="NAD(P)-binding Rossmann-like Domain"/>
    <property type="match status" value="1"/>
</dbReference>
<evidence type="ECO:0000259" key="4">
    <source>
        <dbReference type="Pfam" id="PF02737"/>
    </source>
</evidence>
<dbReference type="PANTHER" id="PTHR48075:SF5">
    <property type="entry name" value="3-HYDROXYBUTYRYL-COA DEHYDROGENASE"/>
    <property type="match status" value="1"/>
</dbReference>
<dbReference type="InterPro" id="IPR006176">
    <property type="entry name" value="3-OHacyl-CoA_DH_NAD-bd"/>
</dbReference>
<comment type="caution">
    <text evidence="5">The sequence shown here is derived from an EMBL/GenBank/DDBJ whole genome shotgun (WGS) entry which is preliminary data.</text>
</comment>
<evidence type="ECO:0000313" key="6">
    <source>
        <dbReference type="Proteomes" id="UP000264036"/>
    </source>
</evidence>
<protein>
    <submittedName>
        <fullName evidence="5">3-hydroxyacyl-CoA dehydrogenase</fullName>
    </submittedName>
</protein>
<sequence>MTNGIMLGAPSSTPAVVVGGGTMGADVAVVLLRARCPVHLIETRTQAHQQIRERIAANLEQINCAGNLELLTMVATLEAVDWQNVQLVIECIPEKLDYKRELFKSLSALARPDTVLASNSSSFPISQIAEGLLQRERMIGLHFFMPAHIVPLVEVVLGPDTDQQVADGLATLMRRCGSVPIMVRKDVPGFVANRLQHALGREAFSMIQEGIVTPQDIDNAVRFGFGFRYIAAGPIMQKEHAGLDVHAAAAATIYPTLSNVSEPPPVLADKPGQGRLGMKTGQGFYDWTPEQIAVERARYDKALRTGLSILAADLPEIEP</sequence>
<dbReference type="EMBL" id="DOEK01000010">
    <property type="protein sequence ID" value="HBP29008.1"/>
    <property type="molecule type" value="Genomic_DNA"/>
</dbReference>
<dbReference type="SUPFAM" id="SSF51735">
    <property type="entry name" value="NAD(P)-binding Rossmann-fold domains"/>
    <property type="match status" value="1"/>
</dbReference>
<dbReference type="InterPro" id="IPR022694">
    <property type="entry name" value="3-OHacyl-CoA_DH"/>
</dbReference>
<dbReference type="GO" id="GO:0070403">
    <property type="term" value="F:NAD+ binding"/>
    <property type="evidence" value="ECO:0007669"/>
    <property type="project" value="InterPro"/>
</dbReference>
<evidence type="ECO:0000256" key="2">
    <source>
        <dbReference type="PIRSR" id="PIRSR000105-1"/>
    </source>
</evidence>
<gene>
    <name evidence="5" type="ORF">DD666_06280</name>
</gene>
<reference evidence="5 6" key="1">
    <citation type="journal article" date="2018" name="Nat. Biotechnol.">
        <title>A standardized bacterial taxonomy based on genome phylogeny substantially revises the tree of life.</title>
        <authorList>
            <person name="Parks D.H."/>
            <person name="Chuvochina M."/>
            <person name="Waite D.W."/>
            <person name="Rinke C."/>
            <person name="Skarshewski A."/>
            <person name="Chaumeil P.A."/>
            <person name="Hugenholtz P."/>
        </authorList>
    </citation>
    <scope>NUCLEOTIDE SEQUENCE [LARGE SCALE GENOMIC DNA]</scope>
    <source>
        <strain evidence="5">UBA10707</strain>
    </source>
</reference>
<keyword evidence="1" id="KW-0560">Oxidoreductase</keyword>
<dbReference type="PANTHER" id="PTHR48075">
    <property type="entry name" value="3-HYDROXYACYL-COA DEHYDROGENASE FAMILY PROTEIN"/>
    <property type="match status" value="1"/>
</dbReference>
<feature type="domain" description="3-hydroxyacyl-CoA dehydrogenase NAD binding" evidence="4">
    <location>
        <begin position="16"/>
        <end position="186"/>
    </location>
</feature>
<feature type="site" description="Important for catalytic activity" evidence="2">
    <location>
        <position position="142"/>
    </location>
</feature>
<feature type="domain" description="3-hydroxyacyl-CoA dehydrogenase C-terminal" evidence="3">
    <location>
        <begin position="189"/>
        <end position="287"/>
    </location>
</feature>
<dbReference type="PIRSF" id="PIRSF000105">
    <property type="entry name" value="HCDH"/>
    <property type="match status" value="1"/>
</dbReference>
<evidence type="ECO:0000259" key="3">
    <source>
        <dbReference type="Pfam" id="PF00725"/>
    </source>
</evidence>
<proteinExistence type="predicted"/>
<dbReference type="Pfam" id="PF00725">
    <property type="entry name" value="3HCDH"/>
    <property type="match status" value="1"/>
</dbReference>
<dbReference type="GO" id="GO:0008691">
    <property type="term" value="F:3-hydroxybutyryl-CoA dehydrogenase activity"/>
    <property type="evidence" value="ECO:0007669"/>
    <property type="project" value="TreeGrafter"/>
</dbReference>
<dbReference type="GO" id="GO:0006635">
    <property type="term" value="P:fatty acid beta-oxidation"/>
    <property type="evidence" value="ECO:0007669"/>
    <property type="project" value="TreeGrafter"/>
</dbReference>
<dbReference type="Gene3D" id="1.10.1040.10">
    <property type="entry name" value="N-(1-d-carboxylethyl)-l-norvaline Dehydrogenase, domain 2"/>
    <property type="match status" value="1"/>
</dbReference>
<evidence type="ECO:0000256" key="1">
    <source>
        <dbReference type="ARBA" id="ARBA00023002"/>
    </source>
</evidence>
<dbReference type="AlphaFoldDB" id="A0A356LE16"/>
<dbReference type="SUPFAM" id="SSF48179">
    <property type="entry name" value="6-phosphogluconate dehydrogenase C-terminal domain-like"/>
    <property type="match status" value="1"/>
</dbReference>
<dbReference type="InterPro" id="IPR008927">
    <property type="entry name" value="6-PGluconate_DH-like_C_sf"/>
</dbReference>
<dbReference type="Pfam" id="PF02737">
    <property type="entry name" value="3HCDH_N"/>
    <property type="match status" value="1"/>
</dbReference>
<name>A0A356LE16_9BURK</name>
<dbReference type="InterPro" id="IPR036291">
    <property type="entry name" value="NAD(P)-bd_dom_sf"/>
</dbReference>